<dbReference type="NCBIfam" id="TIGR04183">
    <property type="entry name" value="Por_Secre_tail"/>
    <property type="match status" value="1"/>
</dbReference>
<dbReference type="InterPro" id="IPR026444">
    <property type="entry name" value="Secre_tail"/>
</dbReference>
<evidence type="ECO:0000259" key="2">
    <source>
        <dbReference type="Pfam" id="PF18962"/>
    </source>
</evidence>
<protein>
    <submittedName>
        <fullName evidence="3">T9SS type A sorting domain-containing protein</fullName>
    </submittedName>
</protein>
<evidence type="ECO:0000313" key="3">
    <source>
        <dbReference type="EMBL" id="TWO32874.1"/>
    </source>
</evidence>
<gene>
    <name evidence="3" type="ORF">E1J38_008420</name>
</gene>
<dbReference type="Pfam" id="PF18962">
    <property type="entry name" value="Por_Secre_tail"/>
    <property type="match status" value="1"/>
</dbReference>
<name>A0A562YF10_9FLAO</name>
<comment type="caution">
    <text evidence="3">The sequence shown here is derived from an EMBL/GenBank/DDBJ whole genome shotgun (WGS) entry which is preliminary data.</text>
</comment>
<dbReference type="AlphaFoldDB" id="A0A562YF10"/>
<keyword evidence="4" id="KW-1185">Reference proteome</keyword>
<dbReference type="Proteomes" id="UP000295814">
    <property type="component" value="Unassembled WGS sequence"/>
</dbReference>
<keyword evidence="1" id="KW-0732">Signal</keyword>
<sequence length="1130" mass="121289">MFMYNFTKKQNKDGLTYVSLVLKKCFKHISSLGVVLVFMVAASGNLQAQVVPCVDGQSSEWGTVQMWAEPNHDYQMDSFDVPNGDDIFTSSKDFKLYNGDGQEYNNWTISSMQPKSDIMNAAAVILTGIVPDAGAGDCLGYTDNKGTPDDNTDDEFVPYDPEATYLFFAGDRETTNGDGQIGFWFLINGSGPTTDGDGNKIFSPAHYTNFGTPKPGAGRDYDLTDIDDGLAGDLLVLANFEGGGRDAVVTVLMWVGAGNGTQGNNNSLIVINSTAQVAENNAGTAAVPGLWTVPDDLMEYAANQFYEGVIDLSQVFDLSTQDICSTTWMLETRATKEITADAKDFAAGTFNLAPQIRAEGDEVCEGDSGTLEAELYIFTDDGVDDNDTIIPNAGYTFHWFAAADWNGGDPNLGDAIGDGTYQLTVNTAGTYYVIATSVTKCDALGFGTAILTVNDNPDPTANNLAECESGADNGSASFDLTSALTAADGGTVSYHTSQADANNGANAIGDPANYVSSGETIYIRSYNAQTMCYGTTSFTLTVNDNPDPTANNLTLCEIGYTGSNTFDLTSALTAADGGTVSYHTSQADANNGANAIGDPANYVSSGETIYIRSYNAQTMCYGTTSFTLTVNDNPDPTANNLAECESGADNGSASFDLTSALTAADGGTVSYHTSQADANNGANAIGDPANYVSSGETIYIRSYNAQTMCYGTISFTLTVNPNPACNASNSSEGLEFGLCEGTTLSLSVLPADTNLYTYSWTSNMGATINNANMPNATADDVADGEVFTVVITNKQTECYSSCTTTARYYDCTPDCETAFAVRTEDVEGFDSVVEDSGQATYSSCFRNDGFKRWGWTNTITSHGTYTYSVYQGAGRCDLSKGTYVGDLIVEYKDDDTVSFEYDLLTWDHDNDGGTPEVPLYLISEVHLYVGCNPYPTKKNGDLNDPEDYTVAPGQYSFNANIPEGDYYPGYTADLSGVTGAFYFIAHTVICSRDVPDEANMHIPGESRDYGEIDPLTPNQPIQGDCYVPTDGWGKIDGDKEVAFTAYPVPFKDEVNVSYRFEYDTNVNIDVYDMKGALIRHAENTNYIKGTVDKTSIDLSRADDQMYFVRVTTSKGTLIKKIISANNLSRE</sequence>
<accession>A0A562YF10</accession>
<feature type="domain" description="Secretion system C-terminal sorting" evidence="2">
    <location>
        <begin position="1046"/>
        <end position="1122"/>
    </location>
</feature>
<proteinExistence type="predicted"/>
<evidence type="ECO:0000256" key="1">
    <source>
        <dbReference type="ARBA" id="ARBA00022729"/>
    </source>
</evidence>
<evidence type="ECO:0000313" key="4">
    <source>
        <dbReference type="Proteomes" id="UP000295814"/>
    </source>
</evidence>
<dbReference type="OrthoDB" id="599464at2"/>
<reference evidence="3 4" key="1">
    <citation type="submission" date="2019-07" db="EMBL/GenBank/DDBJ databases">
        <title>Seonamhaeicola sp. W255 draft genome.</title>
        <authorList>
            <person name="Zhang X.-Y."/>
            <person name="Zhang R."/>
            <person name="Zhong Y.-L."/>
            <person name="Du Z.-J."/>
        </authorList>
    </citation>
    <scope>NUCLEOTIDE SEQUENCE [LARGE SCALE GENOMIC DNA]</scope>
    <source>
        <strain evidence="3 4">W255</strain>
    </source>
</reference>
<dbReference type="EMBL" id="SMZJ02000004">
    <property type="protein sequence ID" value="TWO32874.1"/>
    <property type="molecule type" value="Genomic_DNA"/>
</dbReference>
<organism evidence="3 4">
    <name type="scientific">Seonamhaeicola sediminis</name>
    <dbReference type="NCBI Taxonomy" id="2528206"/>
    <lineage>
        <taxon>Bacteria</taxon>
        <taxon>Pseudomonadati</taxon>
        <taxon>Bacteroidota</taxon>
        <taxon>Flavobacteriia</taxon>
        <taxon>Flavobacteriales</taxon>
        <taxon>Flavobacteriaceae</taxon>
    </lineage>
</organism>